<dbReference type="InterPro" id="IPR011042">
    <property type="entry name" value="6-blade_b-propeller_TolB-like"/>
</dbReference>
<feature type="chain" id="PRO_5002237604" description="SMP-30/Gluconolactonase/LRE-like region domain-containing protein" evidence="1">
    <location>
        <begin position="25"/>
        <end position="337"/>
    </location>
</feature>
<dbReference type="HOGENOM" id="CLU_052989_1_0_1"/>
<evidence type="ECO:0000256" key="1">
    <source>
        <dbReference type="SAM" id="SignalP"/>
    </source>
</evidence>
<dbReference type="SUPFAM" id="SSF63829">
    <property type="entry name" value="Calcium-dependent phosphotriesterase"/>
    <property type="match status" value="1"/>
</dbReference>
<gene>
    <name evidence="2" type="ORF">PV11_05504</name>
</gene>
<feature type="signal peptide" evidence="1">
    <location>
        <begin position="1"/>
        <end position="24"/>
    </location>
</feature>
<evidence type="ECO:0000313" key="2">
    <source>
        <dbReference type="EMBL" id="KIV83483.1"/>
    </source>
</evidence>
<dbReference type="EMBL" id="KN846952">
    <property type="protein sequence ID" value="KIV83483.1"/>
    <property type="molecule type" value="Genomic_DNA"/>
</dbReference>
<dbReference type="InterPro" id="IPR052998">
    <property type="entry name" value="Hetero-Diels-Alderase-like"/>
</dbReference>
<sequence>MHVFYHWPYRLLVVGLALSKPATTNPTAWGLVAQVTPVYQFPNETWLENIAVRSNEQSLTTCLTAPLLYTLDPTAASANPIVVADFVGKTGVLGIAEIEPDVFAVAAGNVSAPLGKGNYSIFKVDMRSYHAIDGTVTAPADVSHLVDIADAAVLNGLALLNSQYLLIADGILGVVFRLDLHTAEYSVTLNDTTMKSNASAIIKNGINGIHVKDGYLYYTSSGQYLFCRVPVHDNGTAAGTVEILNRNLLGDDFILDKQGNAFITNDPQNTLTLRKVDGSTSVIAGSPNSTALAGDTACAWSRAPGSRRLYVSTNGGLMKPVNGVVVGGSIVAVDLSS</sequence>
<organism evidence="2 3">
    <name type="scientific">Exophiala sideris</name>
    <dbReference type="NCBI Taxonomy" id="1016849"/>
    <lineage>
        <taxon>Eukaryota</taxon>
        <taxon>Fungi</taxon>
        <taxon>Dikarya</taxon>
        <taxon>Ascomycota</taxon>
        <taxon>Pezizomycotina</taxon>
        <taxon>Eurotiomycetes</taxon>
        <taxon>Chaetothyriomycetidae</taxon>
        <taxon>Chaetothyriales</taxon>
        <taxon>Herpotrichiellaceae</taxon>
        <taxon>Exophiala</taxon>
    </lineage>
</organism>
<keyword evidence="1" id="KW-0732">Signal</keyword>
<dbReference type="Gene3D" id="2.120.10.30">
    <property type="entry name" value="TolB, C-terminal domain"/>
    <property type="match status" value="1"/>
</dbReference>
<dbReference type="OrthoDB" id="9977941at2759"/>
<reference evidence="2 3" key="1">
    <citation type="submission" date="2015-01" db="EMBL/GenBank/DDBJ databases">
        <title>The Genome Sequence of Exophiala sideris CBS121828.</title>
        <authorList>
            <consortium name="The Broad Institute Genomics Platform"/>
            <person name="Cuomo C."/>
            <person name="de Hoog S."/>
            <person name="Gorbushina A."/>
            <person name="Stielow B."/>
            <person name="Teixiera M."/>
            <person name="Abouelleil A."/>
            <person name="Chapman S.B."/>
            <person name="Priest M."/>
            <person name="Young S.K."/>
            <person name="Wortman J."/>
            <person name="Nusbaum C."/>
            <person name="Birren B."/>
        </authorList>
    </citation>
    <scope>NUCLEOTIDE SEQUENCE [LARGE SCALE GENOMIC DNA]</scope>
    <source>
        <strain evidence="2 3">CBS 121828</strain>
    </source>
</reference>
<proteinExistence type="predicted"/>
<name>A0A0D1Z9S4_9EURO</name>
<dbReference type="PANTHER" id="PTHR42060:SF1">
    <property type="entry name" value="NHL REPEAT-CONTAINING PROTEIN"/>
    <property type="match status" value="1"/>
</dbReference>
<accession>A0A0D1Z9S4</accession>
<dbReference type="PANTHER" id="PTHR42060">
    <property type="entry name" value="NHL REPEAT-CONTAINING PROTEIN-RELATED"/>
    <property type="match status" value="1"/>
</dbReference>
<dbReference type="AlphaFoldDB" id="A0A0D1Z9S4"/>
<dbReference type="Proteomes" id="UP000053599">
    <property type="component" value="Unassembled WGS sequence"/>
</dbReference>
<evidence type="ECO:0008006" key="4">
    <source>
        <dbReference type="Google" id="ProtNLM"/>
    </source>
</evidence>
<dbReference type="STRING" id="1016849.A0A0D1Z9S4"/>
<protein>
    <recommendedName>
        <fullName evidence="4">SMP-30/Gluconolactonase/LRE-like region domain-containing protein</fullName>
    </recommendedName>
</protein>
<evidence type="ECO:0000313" key="3">
    <source>
        <dbReference type="Proteomes" id="UP000053599"/>
    </source>
</evidence>